<gene>
    <name evidence="1" type="ORF">D3P08_23195</name>
</gene>
<protein>
    <submittedName>
        <fullName evidence="1">Uncharacterized protein</fullName>
    </submittedName>
</protein>
<reference evidence="1 2" key="1">
    <citation type="submission" date="2018-09" db="EMBL/GenBank/DDBJ databases">
        <title>Paenibacillus aracenensis nov. sp. isolated from a cave in southern Spain.</title>
        <authorList>
            <person name="Jurado V."/>
            <person name="Gutierrez-Patricio S."/>
            <person name="Gonzalez-Pimentel J.L."/>
            <person name="Miller A.Z."/>
            <person name="Laiz L."/>
            <person name="Saiz-Jimenez C."/>
        </authorList>
    </citation>
    <scope>NUCLEOTIDE SEQUENCE [LARGE SCALE GENOMIC DNA]</scope>
    <source>
        <strain evidence="1 2">DSM 22867</strain>
    </source>
</reference>
<evidence type="ECO:0000313" key="2">
    <source>
        <dbReference type="Proteomes" id="UP000266482"/>
    </source>
</evidence>
<sequence length="92" mass="11230">MFKEEALHILSIMEDVIPQRSLYNDEEIDAKNVFFDKPYTEEETLIKKKIIKIDIRYHAKLNRWYYDDPKNKMLVDELLKKIDEIKEELKLL</sequence>
<dbReference type="AlphaFoldDB" id="A0A3A1UN46"/>
<comment type="caution">
    <text evidence="1">The sequence shown here is derived from an EMBL/GenBank/DDBJ whole genome shotgun (WGS) entry which is preliminary data.</text>
</comment>
<dbReference type="EMBL" id="QXQA01000019">
    <property type="protein sequence ID" value="RIX49246.1"/>
    <property type="molecule type" value="Genomic_DNA"/>
</dbReference>
<keyword evidence="2" id="KW-1185">Reference proteome</keyword>
<evidence type="ECO:0000313" key="1">
    <source>
        <dbReference type="EMBL" id="RIX49246.1"/>
    </source>
</evidence>
<name>A0A3A1UN46_9BACL</name>
<proteinExistence type="predicted"/>
<dbReference type="RefSeq" id="WP_119602511.1">
    <property type="nucleotide sequence ID" value="NZ_QXQA01000019.1"/>
</dbReference>
<dbReference type="Proteomes" id="UP000266482">
    <property type="component" value="Unassembled WGS sequence"/>
</dbReference>
<organism evidence="1 2">
    <name type="scientific">Paenibacillus nanensis</name>
    <dbReference type="NCBI Taxonomy" id="393251"/>
    <lineage>
        <taxon>Bacteria</taxon>
        <taxon>Bacillati</taxon>
        <taxon>Bacillota</taxon>
        <taxon>Bacilli</taxon>
        <taxon>Bacillales</taxon>
        <taxon>Paenibacillaceae</taxon>
        <taxon>Paenibacillus</taxon>
    </lineage>
</organism>
<accession>A0A3A1UN46</accession>